<gene>
    <name evidence="1" type="ORF">KM92DES2_12369</name>
</gene>
<dbReference type="AlphaFoldDB" id="A0A212K7M2"/>
<protein>
    <submittedName>
        <fullName evidence="1">Uncharacterized protein</fullName>
    </submittedName>
</protein>
<dbReference type="EMBL" id="FLUP01000001">
    <property type="protein sequence ID" value="SBW07700.1"/>
    <property type="molecule type" value="Genomic_DNA"/>
</dbReference>
<proteinExistence type="predicted"/>
<evidence type="ECO:0000313" key="1">
    <source>
        <dbReference type="EMBL" id="SBW07700.1"/>
    </source>
</evidence>
<name>A0A212K7M2_9BACT</name>
<accession>A0A212K7M2</accession>
<sequence length="20" mass="2243">MQDRVPFRKADTLAACLYSG</sequence>
<reference evidence="1" key="1">
    <citation type="submission" date="2016-04" db="EMBL/GenBank/DDBJ databases">
        <authorList>
            <person name="Evans L.H."/>
            <person name="Alamgir A."/>
            <person name="Owens N."/>
            <person name="Weber N.D."/>
            <person name="Virtaneva K."/>
            <person name="Barbian K."/>
            <person name="Babar A."/>
            <person name="Rosenke K."/>
        </authorList>
    </citation>
    <scope>NUCLEOTIDE SEQUENCE</scope>
    <source>
        <strain evidence="1">92-2</strain>
    </source>
</reference>
<organism evidence="1">
    <name type="scientific">uncultured Desulfovibrio sp</name>
    <dbReference type="NCBI Taxonomy" id="167968"/>
    <lineage>
        <taxon>Bacteria</taxon>
        <taxon>Pseudomonadati</taxon>
        <taxon>Thermodesulfobacteriota</taxon>
        <taxon>Desulfovibrionia</taxon>
        <taxon>Desulfovibrionales</taxon>
        <taxon>Desulfovibrionaceae</taxon>
        <taxon>Desulfovibrio</taxon>
        <taxon>environmental samples</taxon>
    </lineage>
</organism>